<keyword evidence="7" id="KW-0547">Nucleotide-binding</keyword>
<evidence type="ECO:0000256" key="9">
    <source>
        <dbReference type="ARBA" id="ARBA00022842"/>
    </source>
</evidence>
<comment type="function">
    <text evidence="10">Required for the formation of a threonylcarbamoyl group on adenosine at position 37 (t(6)A37) in tRNAs that read codons beginning with adenine. Is involved in the transfer of the threonylcarbamoyl moiety of threonylcarbamoyl-AMP (TC-AMP) to the N6 group of A37, together with TsaD and TsaB. TsaE seems to play an indirect role in the t(6)A biosynthesis pathway, possibly in regulating the core enzymatic function of TsaD.</text>
</comment>
<keyword evidence="5" id="KW-0819">tRNA processing</keyword>
<reference evidence="12 13" key="1">
    <citation type="submission" date="2020-08" db="EMBL/GenBank/DDBJ databases">
        <title>Winkia gen. nov., sp. nov., isolated from faeces of the Anser albifrons in China.</title>
        <authorList>
            <person name="Liu Q."/>
        </authorList>
    </citation>
    <scope>NUCLEOTIDE SEQUENCE [LARGE SCALE GENOMIC DNA]</scope>
    <source>
        <strain evidence="12 13">C62</strain>
    </source>
</reference>
<keyword evidence="9" id="KW-0460">Magnesium</keyword>
<dbReference type="GO" id="GO:0002949">
    <property type="term" value="P:tRNA threonylcarbamoyladenosine modification"/>
    <property type="evidence" value="ECO:0007669"/>
    <property type="project" value="InterPro"/>
</dbReference>
<keyword evidence="8" id="KW-0067">ATP-binding</keyword>
<dbReference type="GO" id="GO:0005737">
    <property type="term" value="C:cytoplasm"/>
    <property type="evidence" value="ECO:0007669"/>
    <property type="project" value="UniProtKB-SubCell"/>
</dbReference>
<keyword evidence="4" id="KW-0963">Cytoplasm</keyword>
<comment type="subcellular location">
    <subcellularLocation>
        <location evidence="1">Cytoplasm</location>
    </subcellularLocation>
</comment>
<accession>A0A8I0GCX1</accession>
<evidence type="ECO:0000313" key="13">
    <source>
        <dbReference type="Proteomes" id="UP000627538"/>
    </source>
</evidence>
<gene>
    <name evidence="12" type="primary">tsaE</name>
    <name evidence="12" type="ORF">H8R10_06930</name>
</gene>
<dbReference type="InterPro" id="IPR027417">
    <property type="entry name" value="P-loop_NTPase"/>
</dbReference>
<dbReference type="PANTHER" id="PTHR33540">
    <property type="entry name" value="TRNA THREONYLCARBAMOYLADENOSINE BIOSYNTHESIS PROTEIN TSAE"/>
    <property type="match status" value="1"/>
</dbReference>
<dbReference type="GO" id="GO:0046872">
    <property type="term" value="F:metal ion binding"/>
    <property type="evidence" value="ECO:0007669"/>
    <property type="project" value="UniProtKB-KW"/>
</dbReference>
<evidence type="ECO:0000256" key="8">
    <source>
        <dbReference type="ARBA" id="ARBA00022840"/>
    </source>
</evidence>
<dbReference type="AlphaFoldDB" id="A0A8I0GCX1"/>
<evidence type="ECO:0000256" key="5">
    <source>
        <dbReference type="ARBA" id="ARBA00022694"/>
    </source>
</evidence>
<comment type="caution">
    <text evidence="12">The sequence shown here is derived from an EMBL/GenBank/DDBJ whole genome shotgun (WGS) entry which is preliminary data.</text>
</comment>
<dbReference type="GO" id="GO:0005524">
    <property type="term" value="F:ATP binding"/>
    <property type="evidence" value="ECO:0007669"/>
    <property type="project" value="UniProtKB-KW"/>
</dbReference>
<dbReference type="GO" id="GO:0016740">
    <property type="term" value="F:transferase activity"/>
    <property type="evidence" value="ECO:0007669"/>
    <property type="project" value="UniProtKB-KW"/>
</dbReference>
<dbReference type="NCBIfam" id="TIGR00150">
    <property type="entry name" value="T6A_YjeE"/>
    <property type="match status" value="1"/>
</dbReference>
<evidence type="ECO:0000256" key="3">
    <source>
        <dbReference type="ARBA" id="ARBA00019010"/>
    </source>
</evidence>
<evidence type="ECO:0000256" key="2">
    <source>
        <dbReference type="ARBA" id="ARBA00007599"/>
    </source>
</evidence>
<evidence type="ECO:0000256" key="11">
    <source>
        <dbReference type="ARBA" id="ARBA00032441"/>
    </source>
</evidence>
<dbReference type="Pfam" id="PF02367">
    <property type="entry name" value="TsaE"/>
    <property type="match status" value="1"/>
</dbReference>
<name>A0A8I0GCX1_9ACTO</name>
<comment type="similarity">
    <text evidence="2">Belongs to the TsaE family.</text>
</comment>
<evidence type="ECO:0000313" key="12">
    <source>
        <dbReference type="EMBL" id="MBD3689956.1"/>
    </source>
</evidence>
<dbReference type="PANTHER" id="PTHR33540:SF2">
    <property type="entry name" value="TRNA THREONYLCARBAMOYLADENOSINE BIOSYNTHESIS PROTEIN TSAE"/>
    <property type="match status" value="1"/>
</dbReference>
<evidence type="ECO:0000256" key="7">
    <source>
        <dbReference type="ARBA" id="ARBA00022741"/>
    </source>
</evidence>
<organism evidence="12 13">
    <name type="scientific">Nanchangia anserum</name>
    <dbReference type="NCBI Taxonomy" id="2692125"/>
    <lineage>
        <taxon>Bacteria</taxon>
        <taxon>Bacillati</taxon>
        <taxon>Actinomycetota</taxon>
        <taxon>Actinomycetes</taxon>
        <taxon>Actinomycetales</taxon>
        <taxon>Actinomycetaceae</taxon>
        <taxon>Nanchangia</taxon>
    </lineage>
</organism>
<dbReference type="Proteomes" id="UP000627538">
    <property type="component" value="Unassembled WGS sequence"/>
</dbReference>
<sequence length="172" mass="17678">MTTITRRIATAEDMRACGRALGEQLVAGDLVMLSGPLGAGKTTLTQGLGEGMGVAGTVASPTFIVARVHPSQSDGAGLVHVDAYRLTSSEDLETLDLDTALREHAVVVEWGEGLVESLSPTRVEIAIERASGVTITTSDGAVDLAGLDEGERTVTAHAVGERAEAIVAALAE</sequence>
<keyword evidence="12" id="KW-0808">Transferase</keyword>
<dbReference type="RefSeq" id="WP_191072067.1">
    <property type="nucleotide sequence ID" value="NZ_CP060506.1"/>
</dbReference>
<keyword evidence="6" id="KW-0479">Metal-binding</keyword>
<dbReference type="EMBL" id="JACRUO010000002">
    <property type="protein sequence ID" value="MBD3689956.1"/>
    <property type="molecule type" value="Genomic_DNA"/>
</dbReference>
<evidence type="ECO:0000256" key="1">
    <source>
        <dbReference type="ARBA" id="ARBA00004496"/>
    </source>
</evidence>
<dbReference type="Gene3D" id="3.40.50.300">
    <property type="entry name" value="P-loop containing nucleotide triphosphate hydrolases"/>
    <property type="match status" value="1"/>
</dbReference>
<evidence type="ECO:0000256" key="10">
    <source>
        <dbReference type="ARBA" id="ARBA00024908"/>
    </source>
</evidence>
<dbReference type="InterPro" id="IPR003442">
    <property type="entry name" value="T6A_TsaE"/>
</dbReference>
<keyword evidence="13" id="KW-1185">Reference proteome</keyword>
<proteinExistence type="inferred from homology"/>
<protein>
    <recommendedName>
        <fullName evidence="3">tRNA threonylcarbamoyladenosine biosynthesis protein TsaE</fullName>
    </recommendedName>
    <alternativeName>
        <fullName evidence="11">t(6)A37 threonylcarbamoyladenosine biosynthesis protein TsaE</fullName>
    </alternativeName>
</protein>
<evidence type="ECO:0000256" key="4">
    <source>
        <dbReference type="ARBA" id="ARBA00022490"/>
    </source>
</evidence>
<dbReference type="SUPFAM" id="SSF52540">
    <property type="entry name" value="P-loop containing nucleoside triphosphate hydrolases"/>
    <property type="match status" value="1"/>
</dbReference>
<evidence type="ECO:0000256" key="6">
    <source>
        <dbReference type="ARBA" id="ARBA00022723"/>
    </source>
</evidence>